<sequence length="86" mass="9727">MSLPTSSKKELHPSEAGRKLVPNITRRRLFWRGRLSTGYGTEVSCILSIRVVSSESIQKPPCRRTDAHPIFRGLEWYGSLESTVPD</sequence>
<proteinExistence type="predicted"/>
<evidence type="ECO:0000313" key="2">
    <source>
        <dbReference type="Proteomes" id="UP000887159"/>
    </source>
</evidence>
<evidence type="ECO:0000313" key="1">
    <source>
        <dbReference type="EMBL" id="GFY21021.1"/>
    </source>
</evidence>
<name>A0A8X6T5Z6_TRICX</name>
<comment type="caution">
    <text evidence="1">The sequence shown here is derived from an EMBL/GenBank/DDBJ whole genome shotgun (WGS) entry which is preliminary data.</text>
</comment>
<accession>A0A8X6T5Z6</accession>
<reference evidence="1" key="1">
    <citation type="submission" date="2020-08" db="EMBL/GenBank/DDBJ databases">
        <title>Multicomponent nature underlies the extraordinary mechanical properties of spider dragline silk.</title>
        <authorList>
            <person name="Kono N."/>
            <person name="Nakamura H."/>
            <person name="Mori M."/>
            <person name="Yoshida Y."/>
            <person name="Ohtoshi R."/>
            <person name="Malay A.D."/>
            <person name="Moran D.A.P."/>
            <person name="Tomita M."/>
            <person name="Numata K."/>
            <person name="Arakawa K."/>
        </authorList>
    </citation>
    <scope>NUCLEOTIDE SEQUENCE</scope>
</reference>
<dbReference type="Proteomes" id="UP000887159">
    <property type="component" value="Unassembled WGS sequence"/>
</dbReference>
<keyword evidence="2" id="KW-1185">Reference proteome</keyword>
<protein>
    <submittedName>
        <fullName evidence="1">Uncharacterized protein</fullName>
    </submittedName>
</protein>
<gene>
    <name evidence="1" type="ORF">TNCV_3990651</name>
</gene>
<dbReference type="AlphaFoldDB" id="A0A8X6T5Z6"/>
<organism evidence="1 2">
    <name type="scientific">Trichonephila clavipes</name>
    <name type="common">Golden silk orbweaver</name>
    <name type="synonym">Nephila clavipes</name>
    <dbReference type="NCBI Taxonomy" id="2585209"/>
    <lineage>
        <taxon>Eukaryota</taxon>
        <taxon>Metazoa</taxon>
        <taxon>Ecdysozoa</taxon>
        <taxon>Arthropoda</taxon>
        <taxon>Chelicerata</taxon>
        <taxon>Arachnida</taxon>
        <taxon>Araneae</taxon>
        <taxon>Araneomorphae</taxon>
        <taxon>Entelegynae</taxon>
        <taxon>Araneoidea</taxon>
        <taxon>Nephilidae</taxon>
        <taxon>Trichonephila</taxon>
    </lineage>
</organism>
<dbReference type="EMBL" id="BMAU01021357">
    <property type="protein sequence ID" value="GFY21021.1"/>
    <property type="molecule type" value="Genomic_DNA"/>
</dbReference>